<dbReference type="KEGG" id="azc:AZC_0350"/>
<organism evidence="3 4">
    <name type="scientific">Azorhizobium caulinodans (strain ATCC 43989 / DSM 5975 / JCM 20966 / LMG 6465 / NBRC 14845 / NCIMB 13405 / ORS 571)</name>
    <dbReference type="NCBI Taxonomy" id="438753"/>
    <lineage>
        <taxon>Bacteria</taxon>
        <taxon>Pseudomonadati</taxon>
        <taxon>Pseudomonadota</taxon>
        <taxon>Alphaproteobacteria</taxon>
        <taxon>Hyphomicrobiales</taxon>
        <taxon>Xanthobacteraceae</taxon>
        <taxon>Azorhizobium</taxon>
    </lineage>
</organism>
<dbReference type="InterPro" id="IPR013022">
    <property type="entry name" value="Xyl_isomerase-like_TIM-brl"/>
</dbReference>
<reference evidence="4" key="2">
    <citation type="submission" date="2007-04" db="EMBL/GenBank/DDBJ databases">
        <title>Complete genome sequence of the nitrogen-fixing bacterium Azorhizobium caulinodans ORS571.</title>
        <authorList>
            <person name="Lee K.B."/>
            <person name="Backer P.D."/>
            <person name="Aono T."/>
            <person name="Liu C.T."/>
            <person name="Suzuki S."/>
            <person name="Suzuki T."/>
            <person name="Kaneko T."/>
            <person name="Yamada M."/>
            <person name="Tabata S."/>
            <person name="Kupfer D.M."/>
            <person name="Najar F.Z."/>
            <person name="Wiley G.B."/>
            <person name="Roe B."/>
            <person name="Binnewies T."/>
            <person name="Ussery D."/>
            <person name="Vereecke D."/>
            <person name="Gevers D."/>
            <person name="Holsters M."/>
            <person name="Oyaizu H."/>
        </authorList>
    </citation>
    <scope>NUCLEOTIDE SEQUENCE [LARGE SCALE GENOMIC DNA]</scope>
    <source>
        <strain evidence="4">ATCC 43989 / DSM 5975 / JCM 20966 / LMG 6465 / NBRC 14845 / NCIMB 13405 / ORS 571</strain>
    </source>
</reference>
<dbReference type="HOGENOM" id="CLU_050006_0_0_5"/>
<evidence type="ECO:0000313" key="4">
    <source>
        <dbReference type="Proteomes" id="UP000000270"/>
    </source>
</evidence>
<dbReference type="PANTHER" id="PTHR12110">
    <property type="entry name" value="HYDROXYPYRUVATE ISOMERASE"/>
    <property type="match status" value="1"/>
</dbReference>
<sequence length="360" mass="39453">MRSAFRPLRENVPIEPVFAPIGRTVSSKSQGPPHRSGPPGRIGAASRVKEPIMDALSPAPALLGIGYSIRATSPEFEDLPAKLDEAERLGVDFVELPTFAWTLVVNGRILDDRLKRLVAATRDRPFGYTVHGPLAINLMDVPARLPRHEALLAASIEIAGALGAENYVMHTGCVREQDDDIEVAYKRQRDALALAGDLAARHDLTVCVENVFRFEKMRETALPSRLAAELDALDHAHVRATLDVSHAYQRCTEAKVPLLPELAALAPFAKHVHVHDSFGRAMESWSVDEAERLGLGEGDLHLPVGWGDLPWETIAAQCRLAPRAILNLELHRRYWSELPSQIPVMRQLADAFATAAATAA</sequence>
<reference evidence="3 4" key="6">
    <citation type="journal article" date="2011" name="Appl. Environ. Microbiol.">
        <title>Involvement of the azorhizobial chromosome partition gene (parA) in the onset of bacteroid differentiation during Sesbania rostrata stem nodule development.</title>
        <authorList>
            <person name="Liu CT."/>
            <person name="Lee KB."/>
            <person name="Wang YS."/>
            <person name="Peng MH."/>
            <person name="Lee KT."/>
            <person name="Suzuki S."/>
            <person name="Suzuki T."/>
            <person name="Oyaizu H."/>
        </authorList>
    </citation>
    <scope>NUCLEOTIDE SEQUENCE [LARGE SCALE GENOMIC DNA]</scope>
    <source>
        <strain evidence="4">ATCC 43989 / DSM 5975 / JCM 20966 / LMG 6465 / NBRC 14845 / NCIMB 13405 / ORS 571</strain>
    </source>
</reference>
<feature type="domain" description="Xylose isomerase-like TIM barrel" evidence="2">
    <location>
        <begin position="83"/>
        <end position="330"/>
    </location>
</feature>
<dbReference type="AlphaFoldDB" id="A8IJS3"/>
<gene>
    <name evidence="3" type="ordered locus">AZC_0350</name>
</gene>
<reference evidence="3 4" key="5">
    <citation type="journal article" date="2010" name="Appl. Environ. Microbiol.">
        <title>phrR-like gene praR of Azorhizobium caulinodans ORS571 is essential for symbiosis with Sesbania rostrata and is involved in expression of reb genes.</title>
        <authorList>
            <person name="Akiba N."/>
            <person name="Aono T."/>
            <person name="Toyazaki H."/>
            <person name="Sato S."/>
            <person name="Oyaizu H."/>
        </authorList>
    </citation>
    <scope>NUCLEOTIDE SEQUENCE [LARGE SCALE GENOMIC DNA]</scope>
    <source>
        <strain evidence="4">ATCC 43989 / DSM 5975 / JCM 20966 / LMG 6465 / NBRC 14845 / NCIMB 13405 / ORS 571</strain>
    </source>
</reference>
<reference evidence="3 4" key="3">
    <citation type="journal article" date="2008" name="BMC Genomics">
        <title>The genome of the versatile nitrogen fixer Azorhizobium caulinodans ORS571.</title>
        <authorList>
            <person name="Lee KB."/>
            <person name="Backer P.D."/>
            <person name="Aono T."/>
            <person name="Liu CT."/>
            <person name="Suzuki S."/>
            <person name="Suzuki T."/>
            <person name="Kaneko T."/>
            <person name="Yamada M."/>
            <person name="Tabata S."/>
            <person name="Kupfer D.M."/>
            <person name="Najar F.Z."/>
            <person name="Wiley G.B."/>
            <person name="Roe B."/>
            <person name="Binnewies T.T."/>
            <person name="Ussery D.W."/>
            <person name="D'Haeze W."/>
            <person name="Herder J.D."/>
            <person name="Gevers D."/>
            <person name="Vereecke D."/>
            <person name="Holsters M."/>
            <person name="Oyaizu H."/>
        </authorList>
    </citation>
    <scope>NUCLEOTIDE SEQUENCE [LARGE SCALE GENOMIC DNA]</scope>
    <source>
        <strain evidence="4">ATCC 43989 / DSM 5975 / JCM 20966 / LMG 6465 / NBRC 14845 / NCIMB 13405 / ORS 571</strain>
    </source>
</reference>
<keyword evidence="4" id="KW-1185">Reference proteome</keyword>
<proteinExistence type="predicted"/>
<name>A8IJS3_AZOC5</name>
<dbReference type="SUPFAM" id="SSF51658">
    <property type="entry name" value="Xylose isomerase-like"/>
    <property type="match status" value="1"/>
</dbReference>
<dbReference type="EMBL" id="AP009384">
    <property type="protein sequence ID" value="BAF86348.1"/>
    <property type="molecule type" value="Genomic_DNA"/>
</dbReference>
<accession>A8IJS3</accession>
<dbReference type="STRING" id="438753.AZC_0350"/>
<feature type="region of interest" description="Disordered" evidence="1">
    <location>
        <begin position="22"/>
        <end position="44"/>
    </location>
</feature>
<dbReference type="Gene3D" id="3.20.20.150">
    <property type="entry name" value="Divalent-metal-dependent TIM barrel enzymes"/>
    <property type="match status" value="1"/>
</dbReference>
<evidence type="ECO:0000259" key="2">
    <source>
        <dbReference type="Pfam" id="PF01261"/>
    </source>
</evidence>
<reference evidence="3 4" key="4">
    <citation type="journal article" date="2009" name="Appl. Environ. Microbiol.">
        <title>Comparative genome-wide transcriptional profiling of Azorhizobium caulinodans ORS571 grown under free-living and symbiotic conditions.</title>
        <authorList>
            <person name="Tsukada S."/>
            <person name="Aono T."/>
            <person name="Akiba N."/>
            <person name="Lee KB."/>
            <person name="Liu CT."/>
            <person name="Toyazaki H."/>
            <person name="Oyaizu H."/>
        </authorList>
    </citation>
    <scope>NUCLEOTIDE SEQUENCE [LARGE SCALE GENOMIC DNA]</scope>
    <source>
        <strain evidence="4">ATCC 43989 / DSM 5975 / JCM 20966 / LMG 6465 / NBRC 14845 / NCIMB 13405 / ORS 571</strain>
    </source>
</reference>
<evidence type="ECO:0000313" key="3">
    <source>
        <dbReference type="EMBL" id="BAF86348.1"/>
    </source>
</evidence>
<protein>
    <recommendedName>
        <fullName evidence="2">Xylose isomerase-like TIM barrel domain-containing protein</fullName>
    </recommendedName>
</protein>
<dbReference type="Pfam" id="PF01261">
    <property type="entry name" value="AP_endonuc_2"/>
    <property type="match status" value="1"/>
</dbReference>
<dbReference type="eggNOG" id="COG1082">
    <property type="taxonomic scope" value="Bacteria"/>
</dbReference>
<evidence type="ECO:0000256" key="1">
    <source>
        <dbReference type="SAM" id="MobiDB-lite"/>
    </source>
</evidence>
<dbReference type="InterPro" id="IPR050312">
    <property type="entry name" value="IolE/XylAMocC-like"/>
</dbReference>
<reference evidence="3 4" key="1">
    <citation type="journal article" date="2007" name="Appl. Environ. Microbiol.">
        <title>Rhizobial factors required for stem nodule maturation and maintenance in Sesbania rostrata-Azorhizobium caulinodans ORS571 symbiosis.</title>
        <authorList>
            <person name="Suzuki S."/>
            <person name="Aono T."/>
            <person name="Lee KB."/>
            <person name="Suzuki T."/>
            <person name="Liu CT."/>
            <person name="Miwa H."/>
            <person name="Wakao S."/>
            <person name="Iki T."/>
            <person name="Oyaizu H."/>
        </authorList>
    </citation>
    <scope>NUCLEOTIDE SEQUENCE [LARGE SCALE GENOMIC DNA]</scope>
    <source>
        <strain evidence="4">ATCC 43989 / DSM 5975 / JCM 20966 / LMG 6465 / NBRC 14845 / NCIMB 13405 / ORS 571</strain>
    </source>
</reference>
<dbReference type="Proteomes" id="UP000000270">
    <property type="component" value="Chromosome"/>
</dbReference>
<dbReference type="PANTHER" id="PTHR12110:SF53">
    <property type="entry name" value="BLR5974 PROTEIN"/>
    <property type="match status" value="1"/>
</dbReference>
<dbReference type="InterPro" id="IPR036237">
    <property type="entry name" value="Xyl_isomerase-like_sf"/>
</dbReference>